<feature type="transmembrane region" description="Helical" evidence="1">
    <location>
        <begin position="6"/>
        <end position="26"/>
    </location>
</feature>
<feature type="transmembrane region" description="Helical" evidence="1">
    <location>
        <begin position="223"/>
        <end position="244"/>
    </location>
</feature>
<reference evidence="2 3" key="1">
    <citation type="submission" date="2017-02" db="EMBL/GenBank/DDBJ databases">
        <title>The new phylogeny of genus Mycobacterium.</title>
        <authorList>
            <person name="Tortoli E."/>
            <person name="Trovato A."/>
            <person name="Cirillo D.M."/>
        </authorList>
    </citation>
    <scope>NUCLEOTIDE SEQUENCE [LARGE SCALE GENOMIC DNA]</scope>
    <source>
        <strain evidence="2 3">DSM 43992</strain>
    </source>
</reference>
<evidence type="ECO:0000313" key="3">
    <source>
        <dbReference type="Proteomes" id="UP000192601"/>
    </source>
</evidence>
<comment type="caution">
    <text evidence="2">The sequence shown here is derived from an EMBL/GenBank/DDBJ whole genome shotgun (WGS) entry which is preliminary data.</text>
</comment>
<evidence type="ECO:0008006" key="4">
    <source>
        <dbReference type="Google" id="ProtNLM"/>
    </source>
</evidence>
<feature type="transmembrane region" description="Helical" evidence="1">
    <location>
        <begin position="33"/>
        <end position="57"/>
    </location>
</feature>
<keyword evidence="1" id="KW-1133">Transmembrane helix</keyword>
<dbReference type="AlphaFoldDB" id="A0A1X0KIF6"/>
<evidence type="ECO:0000313" key="2">
    <source>
        <dbReference type="EMBL" id="ORB75070.1"/>
    </source>
</evidence>
<keyword evidence="1" id="KW-0472">Membrane</keyword>
<dbReference type="OrthoDB" id="4627762at2"/>
<dbReference type="EMBL" id="MVIJ01000007">
    <property type="protein sequence ID" value="ORB75070.1"/>
    <property type="molecule type" value="Genomic_DNA"/>
</dbReference>
<keyword evidence="3" id="KW-1185">Reference proteome</keyword>
<keyword evidence="1" id="KW-0812">Transmembrane</keyword>
<gene>
    <name evidence="2" type="ORF">BST44_07100</name>
</gene>
<evidence type="ECO:0000256" key="1">
    <source>
        <dbReference type="SAM" id="Phobius"/>
    </source>
</evidence>
<proteinExistence type="predicted"/>
<sequence length="245" mass="24845">MWITVLVLAGAVMFEPIRLGLVVLLLSRRRPLVQLLVFLGGGFAMGVGAGVIVLFILRAAPVVGHVNVAEVQIASGLVALLIAVVLATKVSLPKLARPVPADAAAGGGGGIGGVGLLEGATPNGRRPLAERARRFFRGDSLSVAAVSGMGASLPSANYMGSMAAILASHAAPVTQVQALLAFNLVAFTVAEIPLIGYLAAPQKTRAFMAALQDWLRSRGRRDIAALVAAGGCLMLVLGVTGAGAG</sequence>
<name>A0A1X0KIF6_MYCSC</name>
<dbReference type="Pfam" id="PF11139">
    <property type="entry name" value="SfLAP"/>
    <property type="match status" value="1"/>
</dbReference>
<dbReference type="Proteomes" id="UP000192601">
    <property type="component" value="Unassembled WGS sequence"/>
</dbReference>
<feature type="transmembrane region" description="Helical" evidence="1">
    <location>
        <begin position="69"/>
        <end position="87"/>
    </location>
</feature>
<dbReference type="InterPro" id="IPR021315">
    <property type="entry name" value="Gap/Sap"/>
</dbReference>
<feature type="transmembrane region" description="Helical" evidence="1">
    <location>
        <begin position="178"/>
        <end position="200"/>
    </location>
</feature>
<feature type="transmembrane region" description="Helical" evidence="1">
    <location>
        <begin position="141"/>
        <end position="166"/>
    </location>
</feature>
<dbReference type="RefSeq" id="WP_083176150.1">
    <property type="nucleotide sequence ID" value="NZ_MVIJ01000007.1"/>
</dbReference>
<protein>
    <recommendedName>
        <fullName evidence="4">GAP family protein</fullName>
    </recommendedName>
</protein>
<accession>A0A1X0KIF6</accession>
<organism evidence="2 3">
    <name type="scientific">Mycobacterium scrofulaceum</name>
    <dbReference type="NCBI Taxonomy" id="1783"/>
    <lineage>
        <taxon>Bacteria</taxon>
        <taxon>Bacillati</taxon>
        <taxon>Actinomycetota</taxon>
        <taxon>Actinomycetes</taxon>
        <taxon>Mycobacteriales</taxon>
        <taxon>Mycobacteriaceae</taxon>
        <taxon>Mycobacterium</taxon>
    </lineage>
</organism>